<reference evidence="3 4" key="1">
    <citation type="submission" date="2018-11" db="EMBL/GenBank/DDBJ databases">
        <title>Genome assembly of Steccherinum ochraceum LE-BIN_3174, the white-rot fungus of the Steccherinaceae family (The Residual Polyporoid clade, Polyporales, Basidiomycota).</title>
        <authorList>
            <person name="Fedorova T.V."/>
            <person name="Glazunova O.A."/>
            <person name="Landesman E.O."/>
            <person name="Moiseenko K.V."/>
            <person name="Psurtseva N.V."/>
            <person name="Savinova O.S."/>
            <person name="Shakhova N.V."/>
            <person name="Tyazhelova T.V."/>
            <person name="Vasina D.V."/>
        </authorList>
    </citation>
    <scope>NUCLEOTIDE SEQUENCE [LARGE SCALE GENOMIC DNA]</scope>
    <source>
        <strain evidence="3 4">LE-BIN_3174</strain>
    </source>
</reference>
<dbReference type="STRING" id="92696.A0A4R0R1P8"/>
<comment type="caution">
    <text evidence="3">The sequence shown here is derived from an EMBL/GenBank/DDBJ whole genome shotgun (WGS) entry which is preliminary data.</text>
</comment>
<dbReference type="PANTHER" id="PTHR38248">
    <property type="entry name" value="FUNK1 6"/>
    <property type="match status" value="1"/>
</dbReference>
<name>A0A4R0R1P8_9APHY</name>
<organism evidence="3 4">
    <name type="scientific">Steccherinum ochraceum</name>
    <dbReference type="NCBI Taxonomy" id="92696"/>
    <lineage>
        <taxon>Eukaryota</taxon>
        <taxon>Fungi</taxon>
        <taxon>Dikarya</taxon>
        <taxon>Basidiomycota</taxon>
        <taxon>Agaricomycotina</taxon>
        <taxon>Agaricomycetes</taxon>
        <taxon>Polyporales</taxon>
        <taxon>Steccherinaceae</taxon>
        <taxon>Steccherinum</taxon>
    </lineage>
</organism>
<dbReference type="EMBL" id="RWJN01000534">
    <property type="protein sequence ID" value="TCD60861.1"/>
    <property type="molecule type" value="Genomic_DNA"/>
</dbReference>
<feature type="compositionally biased region" description="Low complexity" evidence="1">
    <location>
        <begin position="798"/>
        <end position="811"/>
    </location>
</feature>
<dbReference type="Proteomes" id="UP000292702">
    <property type="component" value="Unassembled WGS sequence"/>
</dbReference>
<feature type="region of interest" description="Disordered" evidence="1">
    <location>
        <begin position="756"/>
        <end position="833"/>
    </location>
</feature>
<dbReference type="InterPro" id="IPR011009">
    <property type="entry name" value="Kinase-like_dom_sf"/>
</dbReference>
<dbReference type="Pfam" id="PF17667">
    <property type="entry name" value="Pkinase_fungal"/>
    <property type="match status" value="1"/>
</dbReference>
<feature type="compositionally biased region" description="Polar residues" evidence="1">
    <location>
        <begin position="815"/>
        <end position="826"/>
    </location>
</feature>
<dbReference type="AlphaFoldDB" id="A0A4R0R1P8"/>
<dbReference type="OrthoDB" id="2801804at2759"/>
<gene>
    <name evidence="3" type="ORF">EIP91_009394</name>
</gene>
<dbReference type="PANTHER" id="PTHR38248:SF2">
    <property type="entry name" value="FUNK1 11"/>
    <property type="match status" value="1"/>
</dbReference>
<feature type="domain" description="Fungal-type protein kinase" evidence="2">
    <location>
        <begin position="209"/>
        <end position="588"/>
    </location>
</feature>
<dbReference type="SUPFAM" id="SSF56112">
    <property type="entry name" value="Protein kinase-like (PK-like)"/>
    <property type="match status" value="1"/>
</dbReference>
<evidence type="ECO:0000313" key="4">
    <source>
        <dbReference type="Proteomes" id="UP000292702"/>
    </source>
</evidence>
<evidence type="ECO:0000259" key="2">
    <source>
        <dbReference type="Pfam" id="PF17667"/>
    </source>
</evidence>
<accession>A0A4R0R1P8</accession>
<protein>
    <recommendedName>
        <fullName evidence="2">Fungal-type protein kinase domain-containing protein</fullName>
    </recommendedName>
</protein>
<proteinExistence type="predicted"/>
<feature type="compositionally biased region" description="Polar residues" evidence="1">
    <location>
        <begin position="765"/>
        <end position="774"/>
    </location>
</feature>
<sequence>MTTPSNTLTSAALAAEAKRTPVGHKLADRDRGNNAYRTATDENMVHEVRYVEVTVEEFKTLLPQPDKPFDPSKHNVQIDLEKLKVKATDSKAEKMTYPSLCLFVRQAQDGGRMECRDIADWPDPSLMHLPEDDARRGDLAIFLTQLMNGKSWTPWDKDTDDLLERTTCHKDRKPYIARNSHALAVAVGEVKLNHPAFGTTSFLLVSVEAEQTRGQIIDYATEIMLRQHRCFVFVFYVYRATARLLRVDRNGAIVTKAINLETEPEDFYEFFYRLKDASDVELGFDPTATIVMEEEDDSVDHRAKALRDVLETALAALDPNSRVTPYIKRALEKGESKWPLYKLEVPDKEGQRAFLVRNLSTNSVSPTGRATKGYIAFDLQEKVFCFLKDYWRPDSEAVHSEMETYAKFEALGDGQKIAGIATVCCGGDLSLPNGGGHQVTRTQDFGDSCHLKLIHTRIVLNEIGIPLKDYKNSKELCIVVLQAFQAHRQAWLLAEVLHRDVSDGNVLIYEEPVSKQVSAPLAAGTRVVKPPPKALLIDWDLCKYKGELDKASRKNRSGTWRFLSAALLNFPDKPCEVADDIESFFHLLSLFALRYHENGLDPDGVREHLSLKYDKNNLVNGFWKGSQTKYHDLLKGVVGFTLVGNPPFEEVLSQLAAVCKTHYLILDASLNPPVAEVVDPALFDEQEYNGELADTSEVNLRDFGVVEPGPVAPAPLRALAVDTHTVFERVLHIALGRRDWLREDKGEDKFARIVWPRDPEGKGSRTIQSVTSTLSRKRGSKSVDELSTQPGSMKKPKNSNGASSSASGPSKGTRSRTGALSRSNAGSLPVHDE</sequence>
<evidence type="ECO:0000256" key="1">
    <source>
        <dbReference type="SAM" id="MobiDB-lite"/>
    </source>
</evidence>
<dbReference type="Gene3D" id="1.10.510.10">
    <property type="entry name" value="Transferase(Phosphotransferase) domain 1"/>
    <property type="match status" value="1"/>
</dbReference>
<dbReference type="InterPro" id="IPR040976">
    <property type="entry name" value="Pkinase_fungal"/>
</dbReference>
<evidence type="ECO:0000313" key="3">
    <source>
        <dbReference type="EMBL" id="TCD60861.1"/>
    </source>
</evidence>
<keyword evidence="4" id="KW-1185">Reference proteome</keyword>